<proteinExistence type="predicted"/>
<dbReference type="GO" id="GO:0140359">
    <property type="term" value="F:ABC-type transporter activity"/>
    <property type="evidence" value="ECO:0007669"/>
    <property type="project" value="InterPro"/>
</dbReference>
<dbReference type="Proteomes" id="UP000005940">
    <property type="component" value="Chromosome"/>
</dbReference>
<keyword evidence="2" id="KW-1185">Reference proteome</keyword>
<sequence length="265" mass="27425">MSTAAPTAPAAAYRLTSARVLRAEWHKLWTVRSTWITLLTAVVSTIGLGVAIGATYENGGDDSDMDTVFLTLVGFQFALIALAVLGILVTAGEYSTGLVRSSLTAVPRRTPVLWAKTAVFGAVVLATTLTTAFVTFFAAQAFYADTDQAASLGDPGILRALLGSAAGLTLLAVIALGIGALVRSVPGAIGGFIALILILPSVLTMLPYDIVDDLVDYFPAESFNSLNTARPAADAAAPGEALLALVLWAAAFLVSAAALLKRRDV</sequence>
<evidence type="ECO:0000313" key="2">
    <source>
        <dbReference type="Proteomes" id="UP000005940"/>
    </source>
</evidence>
<organism evidence="1 2">
    <name type="scientific">Streptomyces tsukubensis (strain DSM 42081 / NBRC 108919 / NRRL 18488 / 9993)</name>
    <dbReference type="NCBI Taxonomy" id="1114943"/>
    <lineage>
        <taxon>Bacteria</taxon>
        <taxon>Bacillati</taxon>
        <taxon>Actinomycetota</taxon>
        <taxon>Actinomycetes</taxon>
        <taxon>Kitasatosporales</taxon>
        <taxon>Streptomycetaceae</taxon>
        <taxon>Streptomyces</taxon>
    </lineage>
</organism>
<dbReference type="RefSeq" id="WP_006348298.1">
    <property type="nucleotide sequence ID" value="NZ_CP029159.1"/>
</dbReference>
<reference evidence="1 2" key="1">
    <citation type="journal article" date="2012" name="J. Bacteriol.">
        <title>Draft genome of Streptomyces tsukubaensis NRRL 18488, the producer of the clinically important immunosuppressant tacrolimus (FK506).</title>
        <authorList>
            <person name="Barreiro C."/>
            <person name="Prieto C."/>
            <person name="Sola-Landa A."/>
            <person name="Solera E."/>
            <person name="Martinez-Castro M."/>
            <person name="Perez-Redondo R."/>
            <person name="Garcia-Estrada C."/>
            <person name="Aparicio J.F."/>
            <person name="Fernandez-Martinez L.T."/>
            <person name="Santos-Aberturas J."/>
            <person name="Salehi-Najafabadi Z."/>
            <person name="Rodriguez-Garcia A."/>
            <person name="Tauch A."/>
            <person name="Martin J.F."/>
        </authorList>
    </citation>
    <scope>NUCLEOTIDE SEQUENCE [LARGE SCALE GENOMIC DNA]</scope>
    <source>
        <strain evidence="2">DSM 42081 / NBRC 108919 / NRRL 18488 / 9993</strain>
    </source>
</reference>
<dbReference type="PANTHER" id="PTHR37305">
    <property type="entry name" value="INTEGRAL MEMBRANE PROTEIN-RELATED"/>
    <property type="match status" value="1"/>
</dbReference>
<dbReference type="PANTHER" id="PTHR37305:SF1">
    <property type="entry name" value="MEMBRANE PROTEIN"/>
    <property type="match status" value="1"/>
</dbReference>
<protein>
    <submittedName>
        <fullName evidence="1">ABC transporter permease</fullName>
    </submittedName>
</protein>
<accession>I2N1C5</accession>
<gene>
    <name evidence="1" type="ORF">STSU_019025</name>
</gene>
<dbReference type="GO" id="GO:0005886">
    <property type="term" value="C:plasma membrane"/>
    <property type="evidence" value="ECO:0007669"/>
    <property type="project" value="UniProtKB-SubCell"/>
</dbReference>
<dbReference type="EMBL" id="CP029159">
    <property type="protein sequence ID" value="QKM68944.1"/>
    <property type="molecule type" value="Genomic_DNA"/>
</dbReference>
<name>I2N1C5_STRT9</name>
<evidence type="ECO:0000313" key="1">
    <source>
        <dbReference type="EMBL" id="QKM68944.1"/>
    </source>
</evidence>
<dbReference type="AlphaFoldDB" id="I2N1C5"/>